<feature type="region of interest" description="Disordered" evidence="1">
    <location>
        <begin position="1"/>
        <end position="32"/>
    </location>
</feature>
<reference evidence="2" key="1">
    <citation type="submission" date="2023-03" db="EMBL/GenBank/DDBJ databases">
        <title>Massive genome expansion in bonnet fungi (Mycena s.s.) driven by repeated elements and novel gene families across ecological guilds.</title>
        <authorList>
            <consortium name="Lawrence Berkeley National Laboratory"/>
            <person name="Harder C.B."/>
            <person name="Miyauchi S."/>
            <person name="Viragh M."/>
            <person name="Kuo A."/>
            <person name="Thoen E."/>
            <person name="Andreopoulos B."/>
            <person name="Lu D."/>
            <person name="Skrede I."/>
            <person name="Drula E."/>
            <person name="Henrissat B."/>
            <person name="Morin E."/>
            <person name="Kohler A."/>
            <person name="Barry K."/>
            <person name="LaButti K."/>
            <person name="Morin E."/>
            <person name="Salamov A."/>
            <person name="Lipzen A."/>
            <person name="Mereny Z."/>
            <person name="Hegedus B."/>
            <person name="Baldrian P."/>
            <person name="Stursova M."/>
            <person name="Weitz H."/>
            <person name="Taylor A."/>
            <person name="Grigoriev I.V."/>
            <person name="Nagy L.G."/>
            <person name="Martin F."/>
            <person name="Kauserud H."/>
        </authorList>
    </citation>
    <scope>NUCLEOTIDE SEQUENCE</scope>
    <source>
        <strain evidence="2">CBHHK173m</strain>
    </source>
</reference>
<gene>
    <name evidence="2" type="ORF">B0H15DRAFT_954603</name>
</gene>
<evidence type="ECO:0000256" key="1">
    <source>
        <dbReference type="SAM" id="MobiDB-lite"/>
    </source>
</evidence>
<dbReference type="EMBL" id="JARJCN010000066">
    <property type="protein sequence ID" value="KAJ7078473.1"/>
    <property type="molecule type" value="Genomic_DNA"/>
</dbReference>
<evidence type="ECO:0000313" key="3">
    <source>
        <dbReference type="Proteomes" id="UP001222325"/>
    </source>
</evidence>
<feature type="compositionally biased region" description="Low complexity" evidence="1">
    <location>
        <begin position="195"/>
        <end position="210"/>
    </location>
</feature>
<name>A0AAD6TUY5_9AGAR</name>
<accession>A0AAD6TUY5</accession>
<feature type="compositionally biased region" description="Low complexity" evidence="1">
    <location>
        <begin position="143"/>
        <end position="154"/>
    </location>
</feature>
<organism evidence="2 3">
    <name type="scientific">Mycena belliarum</name>
    <dbReference type="NCBI Taxonomy" id="1033014"/>
    <lineage>
        <taxon>Eukaryota</taxon>
        <taxon>Fungi</taxon>
        <taxon>Dikarya</taxon>
        <taxon>Basidiomycota</taxon>
        <taxon>Agaricomycotina</taxon>
        <taxon>Agaricomycetes</taxon>
        <taxon>Agaricomycetidae</taxon>
        <taxon>Agaricales</taxon>
        <taxon>Marasmiineae</taxon>
        <taxon>Mycenaceae</taxon>
        <taxon>Mycena</taxon>
    </lineage>
</organism>
<dbReference type="Proteomes" id="UP001222325">
    <property type="component" value="Unassembled WGS sequence"/>
</dbReference>
<evidence type="ECO:0000313" key="2">
    <source>
        <dbReference type="EMBL" id="KAJ7078473.1"/>
    </source>
</evidence>
<proteinExistence type="predicted"/>
<sequence length="436" mass="47513">MSTLSEPPPDSPPDSISARVQPPTRATPSLRHSYAARYSTLAIHWHLATFPPRPAPTPTPDAEGTICSADHAASSFQKPCAPDTTRAPSSPLPLARGLHSTLVSYVPGRLARPSGRRPPQRRPRGFVALLRSKCPLRNRRRPALLSSASPSIIATRDSKAPEDCSTPRQRQRRLNPLLTDESKPLESSARRARSRSPLTTSDTVSTSGSSAERCPPDSRKRGRAAAARALVRPSPRRRRQRSAQAANVTLHPTHRPPPRHPPSYGASRILAPPTRSRGADVHTPRRPPCQLRAVANRRDAREAPLASVRRPPARPAASRRRATDRASAERPASPPRGRPRPASPTGPSSRPVCPSQARALRSRRLELGNCRRHPAPLSTRLCSPCLIGLALNTSILSFALRDRKEGDQLLVDDASVRENARTSWGGELSARLFMCV</sequence>
<feature type="region of interest" description="Disordered" evidence="1">
    <location>
        <begin position="75"/>
        <end position="95"/>
    </location>
</feature>
<feature type="compositionally biased region" description="Pro residues" evidence="1">
    <location>
        <begin position="332"/>
        <end position="344"/>
    </location>
</feature>
<protein>
    <submittedName>
        <fullName evidence="2">Uncharacterized protein</fullName>
    </submittedName>
</protein>
<feature type="compositionally biased region" description="Pro residues" evidence="1">
    <location>
        <begin position="1"/>
        <end position="12"/>
    </location>
</feature>
<keyword evidence="3" id="KW-1185">Reference proteome</keyword>
<comment type="caution">
    <text evidence="2">The sequence shown here is derived from an EMBL/GenBank/DDBJ whole genome shotgun (WGS) entry which is preliminary data.</text>
</comment>
<feature type="compositionally biased region" description="Low complexity" evidence="1">
    <location>
        <begin position="224"/>
        <end position="233"/>
    </location>
</feature>
<dbReference type="AlphaFoldDB" id="A0AAD6TUY5"/>
<feature type="region of interest" description="Disordered" evidence="1">
    <location>
        <begin position="140"/>
        <end position="356"/>
    </location>
</feature>